<accession>A0A916WVS6</accession>
<feature type="signal peptide" evidence="1">
    <location>
        <begin position="1"/>
        <end position="34"/>
    </location>
</feature>
<dbReference type="AlphaFoldDB" id="A0A916WVS6"/>
<evidence type="ECO:0000313" key="2">
    <source>
        <dbReference type="EMBL" id="GGB36462.1"/>
    </source>
</evidence>
<organism evidence="2 3">
    <name type="scientific">Gordonia jinhuaensis</name>
    <dbReference type="NCBI Taxonomy" id="1517702"/>
    <lineage>
        <taxon>Bacteria</taxon>
        <taxon>Bacillati</taxon>
        <taxon>Actinomycetota</taxon>
        <taxon>Actinomycetes</taxon>
        <taxon>Mycobacteriales</taxon>
        <taxon>Gordoniaceae</taxon>
        <taxon>Gordonia</taxon>
    </lineage>
</organism>
<name>A0A916WVS6_9ACTN</name>
<feature type="chain" id="PRO_5037700986" evidence="1">
    <location>
        <begin position="35"/>
        <end position="131"/>
    </location>
</feature>
<comment type="caution">
    <text evidence="2">The sequence shown here is derived from an EMBL/GenBank/DDBJ whole genome shotgun (WGS) entry which is preliminary data.</text>
</comment>
<dbReference type="Proteomes" id="UP000621454">
    <property type="component" value="Unassembled WGS sequence"/>
</dbReference>
<reference evidence="2" key="2">
    <citation type="submission" date="2020-09" db="EMBL/GenBank/DDBJ databases">
        <authorList>
            <person name="Sun Q."/>
            <person name="Zhou Y."/>
        </authorList>
    </citation>
    <scope>NUCLEOTIDE SEQUENCE</scope>
    <source>
        <strain evidence="2">CGMCC 1.12827</strain>
    </source>
</reference>
<evidence type="ECO:0000256" key="1">
    <source>
        <dbReference type="SAM" id="SignalP"/>
    </source>
</evidence>
<reference evidence="2" key="1">
    <citation type="journal article" date="2014" name="Int. J. Syst. Evol. Microbiol.">
        <title>Complete genome sequence of Corynebacterium casei LMG S-19264T (=DSM 44701T), isolated from a smear-ripened cheese.</title>
        <authorList>
            <consortium name="US DOE Joint Genome Institute (JGI-PGF)"/>
            <person name="Walter F."/>
            <person name="Albersmeier A."/>
            <person name="Kalinowski J."/>
            <person name="Ruckert C."/>
        </authorList>
    </citation>
    <scope>NUCLEOTIDE SEQUENCE</scope>
    <source>
        <strain evidence="2">CGMCC 1.12827</strain>
    </source>
</reference>
<keyword evidence="3" id="KW-1185">Reference proteome</keyword>
<dbReference type="RefSeq" id="WP_188586968.1">
    <property type="nucleotide sequence ID" value="NZ_BMGC01000018.1"/>
</dbReference>
<proteinExistence type="predicted"/>
<sequence length="131" mass="13468">MAALSHRVNRLRIVVAALAVTAAAAAATPGIASAAPVATPAAARANTTAIDAAVSVIFGLLDSAGSTRLENQLAQDLVAQPVQILRAAGVDQIALQIAKQLLTQLRKVDKGSDTTLENDVRDLIRALAVLR</sequence>
<gene>
    <name evidence="2" type="ORF">GCM10011489_25470</name>
</gene>
<keyword evidence="1" id="KW-0732">Signal</keyword>
<evidence type="ECO:0000313" key="3">
    <source>
        <dbReference type="Proteomes" id="UP000621454"/>
    </source>
</evidence>
<dbReference type="EMBL" id="BMGC01000018">
    <property type="protein sequence ID" value="GGB36462.1"/>
    <property type="molecule type" value="Genomic_DNA"/>
</dbReference>
<protein>
    <submittedName>
        <fullName evidence="2">Uncharacterized protein</fullName>
    </submittedName>
</protein>